<dbReference type="SUPFAM" id="SSF55159">
    <property type="entry name" value="eIF1-like"/>
    <property type="match status" value="1"/>
</dbReference>
<gene>
    <name evidence="6" type="ORF">MNEG_9526</name>
</gene>
<protein>
    <recommendedName>
        <fullName evidence="5">SUI1 domain-containing protein</fullName>
    </recommendedName>
</protein>
<evidence type="ECO:0000256" key="3">
    <source>
        <dbReference type="ARBA" id="ARBA00022845"/>
    </source>
</evidence>
<dbReference type="GO" id="GO:0003729">
    <property type="term" value="F:mRNA binding"/>
    <property type="evidence" value="ECO:0007669"/>
    <property type="project" value="UniProtKB-ARBA"/>
</dbReference>
<evidence type="ECO:0000313" key="6">
    <source>
        <dbReference type="EMBL" id="KIY98436.1"/>
    </source>
</evidence>
<dbReference type="PANTHER" id="PTHR10388">
    <property type="entry name" value="EUKARYOTIC TRANSLATION INITIATION FACTOR SUI1"/>
    <property type="match status" value="1"/>
</dbReference>
<proteinExistence type="inferred from homology"/>
<dbReference type="GO" id="GO:0003743">
    <property type="term" value="F:translation initiation factor activity"/>
    <property type="evidence" value="ECO:0007669"/>
    <property type="project" value="InterPro"/>
</dbReference>
<dbReference type="FunFam" id="3.30.780.10:FF:000001">
    <property type="entry name" value="Eukaryotic translation initiation factor SUI1"/>
    <property type="match status" value="1"/>
</dbReference>
<comment type="similarity">
    <text evidence="2">Belongs to the SUI1 family.</text>
</comment>
<dbReference type="PROSITE" id="PS50296">
    <property type="entry name" value="SUI1"/>
    <property type="match status" value="1"/>
</dbReference>
<comment type="function">
    <text evidence="1">Probably involved in translation.</text>
</comment>
<dbReference type="GeneID" id="25742401"/>
<evidence type="ECO:0000256" key="1">
    <source>
        <dbReference type="ARBA" id="ARBA00003130"/>
    </source>
</evidence>
<keyword evidence="3" id="KW-0810">Translation regulation</keyword>
<dbReference type="NCBIfam" id="TIGR01160">
    <property type="entry name" value="SUI1_MOF2"/>
    <property type="match status" value="1"/>
</dbReference>
<dbReference type="CDD" id="cd11566">
    <property type="entry name" value="eIF1_SUI1"/>
    <property type="match status" value="1"/>
</dbReference>
<keyword evidence="4" id="KW-0648">Protein biosynthesis</keyword>
<dbReference type="KEGG" id="mng:MNEG_9526"/>
<evidence type="ECO:0000313" key="7">
    <source>
        <dbReference type="Proteomes" id="UP000054498"/>
    </source>
</evidence>
<accession>A0A0D2MC78</accession>
<name>A0A0D2MC78_9CHLO</name>
<dbReference type="Gene3D" id="3.30.780.10">
    <property type="entry name" value="SUI1-like domain"/>
    <property type="match status" value="1"/>
</dbReference>
<dbReference type="Pfam" id="PF01253">
    <property type="entry name" value="SUI1"/>
    <property type="match status" value="1"/>
</dbReference>
<dbReference type="STRING" id="145388.A0A0D2MC78"/>
<dbReference type="AlphaFoldDB" id="A0A0D2MC78"/>
<feature type="domain" description="SUI1" evidence="5">
    <location>
        <begin position="32"/>
        <end position="102"/>
    </location>
</feature>
<evidence type="ECO:0000256" key="4">
    <source>
        <dbReference type="ARBA" id="ARBA00022917"/>
    </source>
</evidence>
<dbReference type="GO" id="GO:0006417">
    <property type="term" value="P:regulation of translation"/>
    <property type="evidence" value="ECO:0007669"/>
    <property type="project" value="UniProtKB-KW"/>
</dbReference>
<dbReference type="InterPro" id="IPR036877">
    <property type="entry name" value="SUI1_dom_sf"/>
</dbReference>
<dbReference type="InterPro" id="IPR005874">
    <property type="entry name" value="SUI1_euk"/>
</dbReference>
<dbReference type="RefSeq" id="XP_013897456.1">
    <property type="nucleotide sequence ID" value="XM_014042002.1"/>
</dbReference>
<dbReference type="PIRSF" id="PIRSF004499">
    <property type="entry name" value="SUI1_euk"/>
    <property type="match status" value="1"/>
</dbReference>
<evidence type="ECO:0000256" key="2">
    <source>
        <dbReference type="ARBA" id="ARBA00005422"/>
    </source>
</evidence>
<keyword evidence="7" id="KW-1185">Reference proteome</keyword>
<evidence type="ECO:0000259" key="5">
    <source>
        <dbReference type="PROSITE" id="PS50296"/>
    </source>
</evidence>
<dbReference type="OrthoDB" id="10248435at2759"/>
<dbReference type="InterPro" id="IPR001950">
    <property type="entry name" value="SUI1"/>
</dbReference>
<organism evidence="6 7">
    <name type="scientific">Monoraphidium neglectum</name>
    <dbReference type="NCBI Taxonomy" id="145388"/>
    <lineage>
        <taxon>Eukaryota</taxon>
        <taxon>Viridiplantae</taxon>
        <taxon>Chlorophyta</taxon>
        <taxon>core chlorophytes</taxon>
        <taxon>Chlorophyceae</taxon>
        <taxon>CS clade</taxon>
        <taxon>Sphaeropleales</taxon>
        <taxon>Selenastraceae</taxon>
        <taxon>Monoraphidium</taxon>
    </lineage>
</organism>
<sequence>MQADLDLAVPGGFDAFADAANQEEDTSGIDYVHVRVQQRNGRKSLTTVQGLKPTYDKKKVLKALKKAYCCNGTVVEDPELGQVIQLQGDQRKNVHAFLTGEGLVKKDLIKLHGF</sequence>
<dbReference type="Proteomes" id="UP000054498">
    <property type="component" value="Unassembled WGS sequence"/>
</dbReference>
<reference evidence="6 7" key="1">
    <citation type="journal article" date="2013" name="BMC Genomics">
        <title>Reconstruction of the lipid metabolism for the microalga Monoraphidium neglectum from its genome sequence reveals characteristics suitable for biofuel production.</title>
        <authorList>
            <person name="Bogen C."/>
            <person name="Al-Dilaimi A."/>
            <person name="Albersmeier A."/>
            <person name="Wichmann J."/>
            <person name="Grundmann M."/>
            <person name="Rupp O."/>
            <person name="Lauersen K.J."/>
            <person name="Blifernez-Klassen O."/>
            <person name="Kalinowski J."/>
            <person name="Goesmann A."/>
            <person name="Mussgnug J.H."/>
            <person name="Kruse O."/>
        </authorList>
    </citation>
    <scope>NUCLEOTIDE SEQUENCE [LARGE SCALE GENOMIC DNA]</scope>
    <source>
        <strain evidence="6 7">SAG 48.87</strain>
    </source>
</reference>
<dbReference type="EMBL" id="KK102186">
    <property type="protein sequence ID" value="KIY98436.1"/>
    <property type="molecule type" value="Genomic_DNA"/>
</dbReference>